<evidence type="ECO:0000256" key="4">
    <source>
        <dbReference type="PIRSR" id="PIRSR600898-1"/>
    </source>
</evidence>
<dbReference type="GO" id="GO:0005737">
    <property type="term" value="C:cytoplasm"/>
    <property type="evidence" value="ECO:0007669"/>
    <property type="project" value="TreeGrafter"/>
</dbReference>
<dbReference type="SMR" id="C7G4V6"/>
<dbReference type="InterPro" id="IPR000898">
    <property type="entry name" value="Indolamine_dOase"/>
</dbReference>
<evidence type="ECO:0000256" key="3">
    <source>
        <dbReference type="ARBA" id="ARBA00023004"/>
    </source>
</evidence>
<dbReference type="GO" id="GO:0034354">
    <property type="term" value="P:'de novo' NAD+ biosynthetic process from L-tryptophan"/>
    <property type="evidence" value="ECO:0007669"/>
    <property type="project" value="TreeGrafter"/>
</dbReference>
<evidence type="ECO:0000313" key="5">
    <source>
        <dbReference type="EMBL" id="BAI22679.1"/>
    </source>
</evidence>
<dbReference type="GO" id="GO:0019441">
    <property type="term" value="P:L-tryptophan catabolic process to kynurenine"/>
    <property type="evidence" value="ECO:0007669"/>
    <property type="project" value="InterPro"/>
</dbReference>
<dbReference type="Pfam" id="PF01231">
    <property type="entry name" value="IDO"/>
    <property type="match status" value="1"/>
</dbReference>
<reference evidence="5" key="1">
    <citation type="submission" date="2009-08" db="EMBL/GenBank/DDBJ databases">
        <title>Haliotis discus (Disk abalone) IDO like Mb mRNA for myoglobin.</title>
        <authorList>
            <person name="Hasan M.M."/>
            <person name="Watabe S."/>
            <person name="Ochiai Y."/>
        </authorList>
    </citation>
    <scope>NUCLEOTIDE SEQUENCE</scope>
    <source>
        <tissue evidence="5">Buccal mass</tissue>
    </source>
</reference>
<keyword evidence="4" id="KW-0349">Heme</keyword>
<dbReference type="Gene3D" id="1.20.58.480">
    <property type="match status" value="1"/>
</dbReference>
<proteinExistence type="evidence at transcript level"/>
<protein>
    <submittedName>
        <fullName evidence="5">Myoglobin</fullName>
    </submittedName>
</protein>
<comment type="similarity">
    <text evidence="1">Belongs to the indoleamine 2,3-dioxygenase family.</text>
</comment>
<dbReference type="GO" id="GO:0004833">
    <property type="term" value="F:L-tryptophan 2,3-dioxygenase activity"/>
    <property type="evidence" value="ECO:0007669"/>
    <property type="project" value="TreeGrafter"/>
</dbReference>
<dbReference type="PANTHER" id="PTHR28657:SF5">
    <property type="entry name" value="INDOLEAMINE 2,3-DIOXYGENASE"/>
    <property type="match status" value="1"/>
</dbReference>
<dbReference type="SUPFAM" id="SSF140959">
    <property type="entry name" value="Indolic compounds 2,3-dioxygenase-like"/>
    <property type="match status" value="1"/>
</dbReference>
<keyword evidence="2 4" id="KW-0479">Metal-binding</keyword>
<dbReference type="GO" id="GO:0033754">
    <property type="term" value="F:indoleamine 2,3-dioxygenase activity"/>
    <property type="evidence" value="ECO:0007669"/>
    <property type="project" value="TreeGrafter"/>
</dbReference>
<accession>C7G4V6</accession>
<dbReference type="InterPro" id="IPR037217">
    <property type="entry name" value="Trp/Indoleamine_2_3_dOase-like"/>
</dbReference>
<evidence type="ECO:0000256" key="1">
    <source>
        <dbReference type="ARBA" id="ARBA00007119"/>
    </source>
</evidence>
<dbReference type="AlphaFoldDB" id="C7G4V6"/>
<name>C7G4V6_HALDI</name>
<dbReference type="PANTHER" id="PTHR28657">
    <property type="entry name" value="INDOLEAMINE 2,3-DIOXYGENASE"/>
    <property type="match status" value="1"/>
</dbReference>
<organism evidence="5">
    <name type="scientific">Haliotis discus</name>
    <name type="common">Abalone</name>
    <name type="synonym">Nordotis discus</name>
    <dbReference type="NCBI Taxonomy" id="36094"/>
    <lineage>
        <taxon>Eukaryota</taxon>
        <taxon>Metazoa</taxon>
        <taxon>Spiralia</taxon>
        <taxon>Lophotrochozoa</taxon>
        <taxon>Mollusca</taxon>
        <taxon>Gastropoda</taxon>
        <taxon>Vetigastropoda</taxon>
        <taxon>Lepetellida</taxon>
        <taxon>Haliotoidea</taxon>
        <taxon>Haliotidae</taxon>
        <taxon>Haliotis</taxon>
    </lineage>
</organism>
<evidence type="ECO:0000256" key="2">
    <source>
        <dbReference type="ARBA" id="ARBA00022723"/>
    </source>
</evidence>
<feature type="binding site" description="proximal binding residue" evidence="4">
    <location>
        <position position="332"/>
    </location>
    <ligand>
        <name>heme b</name>
        <dbReference type="ChEBI" id="CHEBI:60344"/>
    </ligand>
    <ligandPart>
        <name>Fe</name>
        <dbReference type="ChEBI" id="CHEBI:18248"/>
    </ligandPart>
</feature>
<keyword evidence="3 4" id="KW-0408">Iron</keyword>
<gene>
    <name evidence="5" type="primary">Mb</name>
</gene>
<dbReference type="GO" id="GO:0046872">
    <property type="term" value="F:metal ion binding"/>
    <property type="evidence" value="ECO:0007669"/>
    <property type="project" value="UniProtKB-KW"/>
</dbReference>
<dbReference type="PROSITE" id="PS00876">
    <property type="entry name" value="IDO_1"/>
    <property type="match status" value="1"/>
</dbReference>
<sequence length="378" mass="41442">MADIQLSKYHVSKDIGFLLEPLQDVLPDYFEPWNRLAKSLPELVASHKFRDAVKEMPLLDQSKLAGYRQKRLAHLQLVLITSGYLWQEGEGGAVQRLPECVSKPLWNVSNDLGLKPVLTFADICLTNCKVKNGDIEVMYNLPGGAGTEWFLKVCGLVELAFGKSGQAIQNVLDGAKANDKAKMASGFTDLTAAIGNMQTALARMNENLTPEHFYNGVRPFLNGFGGPASPISGGLVYEGVSDKPVTMIGGSAAQSSTMQVLDGLLGITHSPEKQAFLDEIRNYMPPSHKQMLADLTNMPRKVPQVVAETKDANLTKAFNGCVAAFVQYRSYHIQVVTKYIVTASKSDSPKSLAYKDTGKSDLIPFLKEVRDDTEKVQQ</sequence>
<dbReference type="PROSITE" id="PS00877">
    <property type="entry name" value="IDO_2"/>
    <property type="match status" value="1"/>
</dbReference>
<dbReference type="GO" id="GO:0020037">
    <property type="term" value="F:heme binding"/>
    <property type="evidence" value="ECO:0007669"/>
    <property type="project" value="InterPro"/>
</dbReference>
<dbReference type="EMBL" id="AB518862">
    <property type="protein sequence ID" value="BAI22679.1"/>
    <property type="molecule type" value="mRNA"/>
</dbReference>